<feature type="binding site" evidence="9">
    <location>
        <position position="96"/>
    </location>
    <ligand>
        <name>phosphoenolpyruvate</name>
        <dbReference type="ChEBI" id="CHEBI:58702"/>
    </ligand>
</feature>
<dbReference type="InterPro" id="IPR023193">
    <property type="entry name" value="EPSP_synthase_CS"/>
</dbReference>
<feature type="binding site" evidence="9">
    <location>
        <position position="350"/>
    </location>
    <ligand>
        <name>phosphoenolpyruvate</name>
        <dbReference type="ChEBI" id="CHEBI:58702"/>
    </ligand>
</feature>
<evidence type="ECO:0000259" key="10">
    <source>
        <dbReference type="Pfam" id="PF00275"/>
    </source>
</evidence>
<dbReference type="UniPathway" id="UPA00053">
    <property type="reaction ID" value="UER00089"/>
</dbReference>
<dbReference type="RefSeq" id="WP_021170336.1">
    <property type="nucleotide sequence ID" value="NZ_CTRP01000014.1"/>
</dbReference>
<evidence type="ECO:0000256" key="9">
    <source>
        <dbReference type="HAMAP-Rule" id="MF_00210"/>
    </source>
</evidence>
<evidence type="ECO:0000256" key="4">
    <source>
        <dbReference type="ARBA" id="ARBA00022490"/>
    </source>
</evidence>
<comment type="catalytic activity">
    <reaction evidence="8">
        <text>3-phosphoshikimate + phosphoenolpyruvate = 5-O-(1-carboxyvinyl)-3-phosphoshikimate + phosphate</text>
        <dbReference type="Rhea" id="RHEA:21256"/>
        <dbReference type="ChEBI" id="CHEBI:43474"/>
        <dbReference type="ChEBI" id="CHEBI:57701"/>
        <dbReference type="ChEBI" id="CHEBI:58702"/>
        <dbReference type="ChEBI" id="CHEBI:145989"/>
        <dbReference type="EC" id="2.5.1.19"/>
    </reaction>
    <physiologicalReaction direction="left-to-right" evidence="8">
        <dbReference type="Rhea" id="RHEA:21257"/>
    </physiologicalReaction>
</comment>
<dbReference type="PROSITE" id="PS00104">
    <property type="entry name" value="EPSP_SYNTHASE_1"/>
    <property type="match status" value="1"/>
</dbReference>
<sequence length="432" mass="45883">MNKIIKIAKTGGLTGAITIPGDKSISHRSIMLSGLADTPVTITNFLHAADCWSTINCMRALGVSVEEDRGGVLTVQGKGFYGLSESGDVLDAGNSGTTIRLLTGLLGAQPFFSVLTGDASIRKRPMARVIAPLAKMGLQIAGRGQSRYAPLAISAPEQVRGIEYDMPVASAQVKSAILLAALYANTPTTIIEPIPSRDHTERMFETFGIPVKREGRAIILEPVQKIAAPKRLDVPGDISSAAFWLVAASIIPNSELALINVGINPTRTGILDVLAQMGADIAITNNRWSGQEPVADIIVRSANLKGVTIEAEIIPRLIDEIPILAVAALFAKGQTVVKGAEELRVKETDRLKAIALELGKMGATIIENPDGLVIDGPQSINSASCDSHHDHRMAMSLAVAGLAAQGVTINEPDCVKISYPDFFDVLSKFRQD</sequence>
<gene>
    <name evidence="9" type="primary">aroA</name>
    <name evidence="11" type="ORF">SpAn4DRAFT_0796</name>
</gene>
<reference evidence="12" key="1">
    <citation type="submission" date="2015-03" db="EMBL/GenBank/DDBJ databases">
        <authorList>
            <person name="Nijsse Bart"/>
        </authorList>
    </citation>
    <scope>NUCLEOTIDE SEQUENCE [LARGE SCALE GENOMIC DNA]</scope>
</reference>
<comment type="subcellular location">
    <subcellularLocation>
        <location evidence="9">Cytoplasm</location>
    </subcellularLocation>
</comment>
<dbReference type="InterPro" id="IPR006264">
    <property type="entry name" value="EPSP_synthase"/>
</dbReference>
<feature type="binding site" evidence="9">
    <location>
        <position position="170"/>
    </location>
    <ligand>
        <name>3-phosphoshikimate</name>
        <dbReference type="ChEBI" id="CHEBI:145989"/>
    </ligand>
</feature>
<feature type="binding site" evidence="9">
    <location>
        <position position="172"/>
    </location>
    <ligand>
        <name>phosphoenolpyruvate</name>
        <dbReference type="ChEBI" id="CHEBI:58702"/>
    </ligand>
</feature>
<feature type="binding site" evidence="9">
    <location>
        <position position="319"/>
    </location>
    <ligand>
        <name>3-phosphoshikimate</name>
        <dbReference type="ChEBI" id="CHEBI:145989"/>
    </ligand>
</feature>
<dbReference type="EMBL" id="CTRP01000014">
    <property type="protein sequence ID" value="CQR74334.1"/>
    <property type="molecule type" value="Genomic_DNA"/>
</dbReference>
<dbReference type="GO" id="GO:0003866">
    <property type="term" value="F:3-phosphoshikimate 1-carboxyvinyltransferase activity"/>
    <property type="evidence" value="ECO:0007669"/>
    <property type="project" value="UniProtKB-UniRule"/>
</dbReference>
<keyword evidence="4 9" id="KW-0963">Cytoplasm</keyword>
<dbReference type="EC" id="2.5.1.19" evidence="9"/>
<dbReference type="InterPro" id="IPR013792">
    <property type="entry name" value="RNA3'P_cycl/enolpyr_Trfase_a/b"/>
</dbReference>
<dbReference type="InterPro" id="IPR036968">
    <property type="entry name" value="Enolpyruvate_Tfrase_sf"/>
</dbReference>
<organism evidence="11 12">
    <name type="scientific">Sporomusa ovata</name>
    <dbReference type="NCBI Taxonomy" id="2378"/>
    <lineage>
        <taxon>Bacteria</taxon>
        <taxon>Bacillati</taxon>
        <taxon>Bacillota</taxon>
        <taxon>Negativicutes</taxon>
        <taxon>Selenomonadales</taxon>
        <taxon>Sporomusaceae</taxon>
        <taxon>Sporomusa</taxon>
    </lineage>
</organism>
<feature type="binding site" evidence="9">
    <location>
        <position position="24"/>
    </location>
    <ligand>
        <name>3-phosphoshikimate</name>
        <dbReference type="ChEBI" id="CHEBI:145989"/>
    </ligand>
</feature>
<dbReference type="FunFam" id="3.65.10.10:FF:000006">
    <property type="entry name" value="3-phosphoshikimate 1-carboxyvinyltransferase"/>
    <property type="match status" value="1"/>
</dbReference>
<evidence type="ECO:0000256" key="3">
    <source>
        <dbReference type="ARBA" id="ARBA00009948"/>
    </source>
</evidence>
<dbReference type="GO" id="GO:0009423">
    <property type="term" value="P:chorismate biosynthetic process"/>
    <property type="evidence" value="ECO:0007669"/>
    <property type="project" value="UniProtKB-UniRule"/>
</dbReference>
<keyword evidence="12" id="KW-1185">Reference proteome</keyword>
<comment type="similarity">
    <text evidence="3 9">Belongs to the EPSP synthase family.</text>
</comment>
<protein>
    <recommendedName>
        <fullName evidence="9">3-phosphoshikimate 1-carboxyvinyltransferase</fullName>
        <ecNumber evidence="9">2.5.1.19</ecNumber>
    </recommendedName>
    <alternativeName>
        <fullName evidence="9">5-enolpyruvylshikimate-3-phosphate synthase</fullName>
        <shortName evidence="9">EPSP synthase</shortName>
        <shortName evidence="9">EPSPS</shortName>
    </alternativeName>
</protein>
<dbReference type="PROSITE" id="PS00885">
    <property type="entry name" value="EPSP_SYNTHASE_2"/>
    <property type="match status" value="1"/>
</dbReference>
<dbReference type="Gene3D" id="3.65.10.10">
    <property type="entry name" value="Enolpyruvate transferase domain"/>
    <property type="match status" value="2"/>
</dbReference>
<evidence type="ECO:0000256" key="7">
    <source>
        <dbReference type="ARBA" id="ARBA00023141"/>
    </source>
</evidence>
<evidence type="ECO:0000313" key="11">
    <source>
        <dbReference type="EMBL" id="CQR74334.1"/>
    </source>
</evidence>
<dbReference type="PANTHER" id="PTHR21090">
    <property type="entry name" value="AROM/DEHYDROQUINATE SYNTHASE"/>
    <property type="match status" value="1"/>
</dbReference>
<evidence type="ECO:0000256" key="5">
    <source>
        <dbReference type="ARBA" id="ARBA00022605"/>
    </source>
</evidence>
<feature type="binding site" evidence="9">
    <location>
        <position position="23"/>
    </location>
    <ligand>
        <name>phosphoenolpyruvate</name>
        <dbReference type="ChEBI" id="CHEBI:58702"/>
    </ligand>
</feature>
<dbReference type="InterPro" id="IPR001986">
    <property type="entry name" value="Enolpyruvate_Tfrase_dom"/>
</dbReference>
<dbReference type="GO" id="GO:0009073">
    <property type="term" value="P:aromatic amino acid family biosynthetic process"/>
    <property type="evidence" value="ECO:0007669"/>
    <property type="project" value="UniProtKB-KW"/>
</dbReference>
<evidence type="ECO:0000256" key="8">
    <source>
        <dbReference type="ARBA" id="ARBA00044633"/>
    </source>
</evidence>
<dbReference type="GO" id="GO:0008652">
    <property type="term" value="P:amino acid biosynthetic process"/>
    <property type="evidence" value="ECO:0007669"/>
    <property type="project" value="UniProtKB-KW"/>
</dbReference>
<accession>A0A0U1L622</accession>
<evidence type="ECO:0000256" key="1">
    <source>
        <dbReference type="ARBA" id="ARBA00002174"/>
    </source>
</evidence>
<feature type="active site" description="Proton acceptor" evidence="9">
    <location>
        <position position="319"/>
    </location>
</feature>
<keyword evidence="6 9" id="KW-0808">Transferase</keyword>
<feature type="binding site" evidence="9">
    <location>
        <position position="346"/>
    </location>
    <ligand>
        <name>3-phosphoshikimate</name>
        <dbReference type="ChEBI" id="CHEBI:145989"/>
    </ligand>
</feature>
<comment type="pathway">
    <text evidence="2 9">Metabolic intermediate biosynthesis; chorismate biosynthesis; chorismate from D-erythrose 4-phosphate and phosphoenolpyruvate: step 6/7.</text>
</comment>
<dbReference type="HAMAP" id="MF_00210">
    <property type="entry name" value="EPSP_synth"/>
    <property type="match status" value="1"/>
</dbReference>
<dbReference type="AlphaFoldDB" id="A0A0U1L622"/>
<feature type="binding site" evidence="9">
    <location>
        <position position="23"/>
    </location>
    <ligand>
        <name>3-phosphoshikimate</name>
        <dbReference type="ChEBI" id="CHEBI:145989"/>
    </ligand>
</feature>
<comment type="function">
    <text evidence="1 9">Catalyzes the transfer of the enolpyruvyl moiety of phosphoenolpyruvate (PEP) to the 5-hydroxyl of shikimate-3-phosphate (S3P) to produce enolpyruvyl shikimate-3-phosphate and inorganic phosphate.</text>
</comment>
<dbReference type="Pfam" id="PF00275">
    <property type="entry name" value="EPSP_synthase"/>
    <property type="match status" value="1"/>
</dbReference>
<keyword evidence="5 9" id="KW-0028">Amino-acid biosynthesis</keyword>
<feature type="domain" description="Enolpyruvate transferase" evidence="10">
    <location>
        <begin position="9"/>
        <end position="426"/>
    </location>
</feature>
<proteinExistence type="inferred from homology"/>
<keyword evidence="7 9" id="KW-0057">Aromatic amino acid biosynthesis</keyword>
<dbReference type="FunFam" id="3.65.10.10:FF:000005">
    <property type="entry name" value="3-phosphoshikimate 1-carboxyvinyltransferase"/>
    <property type="match status" value="1"/>
</dbReference>
<comment type="subunit">
    <text evidence="9">Monomer.</text>
</comment>
<dbReference type="CDD" id="cd01556">
    <property type="entry name" value="EPSP_synthase"/>
    <property type="match status" value="1"/>
</dbReference>
<feature type="binding site" evidence="9">
    <location>
        <position position="392"/>
    </location>
    <ligand>
        <name>phosphoenolpyruvate</name>
        <dbReference type="ChEBI" id="CHEBI:58702"/>
    </ligand>
</feature>
<feature type="binding site" evidence="9">
    <location>
        <position position="172"/>
    </location>
    <ligand>
        <name>3-phosphoshikimate</name>
        <dbReference type="ChEBI" id="CHEBI:145989"/>
    </ligand>
</feature>
<evidence type="ECO:0000256" key="6">
    <source>
        <dbReference type="ARBA" id="ARBA00022679"/>
    </source>
</evidence>
<dbReference type="NCBIfam" id="TIGR01356">
    <property type="entry name" value="aroA"/>
    <property type="match status" value="1"/>
</dbReference>
<dbReference type="PANTHER" id="PTHR21090:SF5">
    <property type="entry name" value="PENTAFUNCTIONAL AROM POLYPEPTIDE"/>
    <property type="match status" value="1"/>
</dbReference>
<dbReference type="GO" id="GO:0005737">
    <property type="term" value="C:cytoplasm"/>
    <property type="evidence" value="ECO:0007669"/>
    <property type="project" value="UniProtKB-SubCell"/>
</dbReference>
<evidence type="ECO:0000256" key="2">
    <source>
        <dbReference type="ARBA" id="ARBA00004811"/>
    </source>
</evidence>
<dbReference type="PIRSF" id="PIRSF000505">
    <property type="entry name" value="EPSPS"/>
    <property type="match status" value="1"/>
</dbReference>
<dbReference type="Proteomes" id="UP000049855">
    <property type="component" value="Unassembled WGS sequence"/>
</dbReference>
<feature type="binding site" evidence="9">
    <location>
        <position position="28"/>
    </location>
    <ligand>
        <name>3-phosphoshikimate</name>
        <dbReference type="ChEBI" id="CHEBI:145989"/>
    </ligand>
</feature>
<name>A0A0U1L622_9FIRM</name>
<evidence type="ECO:0000313" key="12">
    <source>
        <dbReference type="Proteomes" id="UP000049855"/>
    </source>
</evidence>
<comment type="caution">
    <text evidence="9">Lacks conserved residue(s) required for the propagation of feature annotation.</text>
</comment>
<dbReference type="SUPFAM" id="SSF55205">
    <property type="entry name" value="EPT/RTPC-like"/>
    <property type="match status" value="1"/>
</dbReference>
<feature type="binding site" evidence="9">
    <location>
        <position position="124"/>
    </location>
    <ligand>
        <name>phosphoenolpyruvate</name>
        <dbReference type="ChEBI" id="CHEBI:58702"/>
    </ligand>
</feature>